<dbReference type="EMBL" id="SJCY01000001">
    <property type="protein sequence ID" value="TDG37807.1"/>
    <property type="molecule type" value="Genomic_DNA"/>
</dbReference>
<accession>A0A4R5MPM2</accession>
<organism evidence="1 2">
    <name type="scientific">Pedobacter changchengzhani</name>
    <dbReference type="NCBI Taxonomy" id="2529274"/>
    <lineage>
        <taxon>Bacteria</taxon>
        <taxon>Pseudomonadati</taxon>
        <taxon>Bacteroidota</taxon>
        <taxon>Sphingobacteriia</taxon>
        <taxon>Sphingobacteriales</taxon>
        <taxon>Sphingobacteriaceae</taxon>
        <taxon>Pedobacter</taxon>
    </lineage>
</organism>
<dbReference type="AlphaFoldDB" id="A0A4R5MPM2"/>
<evidence type="ECO:0000313" key="1">
    <source>
        <dbReference type="EMBL" id="TDG37807.1"/>
    </source>
</evidence>
<keyword evidence="2" id="KW-1185">Reference proteome</keyword>
<evidence type="ECO:0008006" key="3">
    <source>
        <dbReference type="Google" id="ProtNLM"/>
    </source>
</evidence>
<dbReference type="PROSITE" id="PS51257">
    <property type="entry name" value="PROKAR_LIPOPROTEIN"/>
    <property type="match status" value="1"/>
</dbReference>
<gene>
    <name evidence="1" type="ORF">EZJ43_01570</name>
</gene>
<dbReference type="Proteomes" id="UP000295668">
    <property type="component" value="Unassembled WGS sequence"/>
</dbReference>
<proteinExistence type="predicted"/>
<sequence length="337" mass="39187">MKFKLLVLFIFLITACKQKREVNTSFYFWKTVYKQQKVENNILNTLNSKKLYIRIMDVDLNLDQKLIPIAPIKFVDSVPKNLEIVPVVFIVNNALKNQDERQLAQLAINILAFVQAKVLQAGAKSYKELQIDCDWTATTKTEYFTLLKLLKQHDKSKILSSTLRLHQLKNQEKSGIPPCDKVLLMCYNMGNLRKYGTQNSILDVEELKKYAGENLAFYPMNIDIALPLFSWCVVFRNQQYAGISKRLNLADLKNPELFTRKTDGLYTANTNLPAYGLIKNDEVRYEESKINALRETATYLTTFLSQKPISLIYYHLDYNLLKNYETHQLKEIANIFR</sequence>
<evidence type="ECO:0000313" key="2">
    <source>
        <dbReference type="Proteomes" id="UP000295668"/>
    </source>
</evidence>
<dbReference type="OrthoDB" id="634553at2"/>
<reference evidence="1 2" key="1">
    <citation type="submission" date="2019-02" db="EMBL/GenBank/DDBJ databases">
        <title>Pedobacter sp. nov., a novel speices isolated from soil of pinguins habitat in Antarcitica.</title>
        <authorList>
            <person name="He R.-H."/>
        </authorList>
    </citation>
    <scope>NUCLEOTIDE SEQUENCE [LARGE SCALE GENOMIC DNA]</scope>
    <source>
        <strain evidence="1 2">E01020</strain>
    </source>
</reference>
<comment type="caution">
    <text evidence="1">The sequence shown here is derived from an EMBL/GenBank/DDBJ whole genome shotgun (WGS) entry which is preliminary data.</text>
</comment>
<name>A0A4R5MPM2_9SPHI</name>
<protein>
    <recommendedName>
        <fullName evidence="3">Lipoprotein</fullName>
    </recommendedName>
</protein>
<dbReference type="RefSeq" id="WP_133260895.1">
    <property type="nucleotide sequence ID" value="NZ_SJCY01000001.1"/>
</dbReference>